<dbReference type="STRING" id="1120923.SAMN02746095_01911"/>
<dbReference type="Proteomes" id="UP000032668">
    <property type="component" value="Unassembled WGS sequence"/>
</dbReference>
<dbReference type="Pfam" id="PF00149">
    <property type="entry name" value="Metallophos"/>
    <property type="match status" value="1"/>
</dbReference>
<protein>
    <submittedName>
        <fullName evidence="2">Metallophosphoesterase</fullName>
    </submittedName>
</protein>
<proteinExistence type="predicted"/>
<evidence type="ECO:0000313" key="3">
    <source>
        <dbReference type="Proteomes" id="UP000032668"/>
    </source>
</evidence>
<dbReference type="SUPFAM" id="SSF56300">
    <property type="entry name" value="Metallo-dependent phosphatases"/>
    <property type="match status" value="1"/>
</dbReference>
<accession>A0A0D6PI89</accession>
<gene>
    <name evidence="2" type="ORF">Aam_097_015</name>
</gene>
<dbReference type="InterPro" id="IPR029052">
    <property type="entry name" value="Metallo-depent_PP-like"/>
</dbReference>
<keyword evidence="3" id="KW-1185">Reference proteome</keyword>
<dbReference type="AlphaFoldDB" id="A0A0D6PI89"/>
<dbReference type="EMBL" id="BANC01000095">
    <property type="protein sequence ID" value="GAN81490.1"/>
    <property type="molecule type" value="Genomic_DNA"/>
</dbReference>
<evidence type="ECO:0000313" key="2">
    <source>
        <dbReference type="EMBL" id="GAN81490.1"/>
    </source>
</evidence>
<evidence type="ECO:0000259" key="1">
    <source>
        <dbReference type="Pfam" id="PF00149"/>
    </source>
</evidence>
<dbReference type="PANTHER" id="PTHR37844:SF2">
    <property type="entry name" value="SER_THR PROTEIN PHOSPHATASE SUPERFAMILY (AFU_ORTHOLOGUE AFUA_1G14840)"/>
    <property type="match status" value="1"/>
</dbReference>
<dbReference type="RefSeq" id="WP_048879873.1">
    <property type="nucleotide sequence ID" value="NZ_BANC01000095.1"/>
</dbReference>
<feature type="domain" description="Calcineurin-like phosphoesterase" evidence="1">
    <location>
        <begin position="2"/>
        <end position="242"/>
    </location>
</feature>
<dbReference type="Gene3D" id="3.60.21.10">
    <property type="match status" value="1"/>
</dbReference>
<sequence length="278" mass="31377">MIRVLYMSDLHIEMERKRRGLMDVLLRRPAPQARPALKNVPPPDLIVLAGDIHNGLLSVAYADSLAKRFGVPVVLVAGNHEYYFHNLSQMRPYLAKAAAATQGRVWFLDNAHVVLEIKRHRLHVLGSTLWTDFNLHRNPKQASAFAAEQMNDYRLINHGTRRLSPALTMEQHFAARAWLHTSLARLLTDEPGVPRLIVTHHAPGAAFLGTRQGGVGPAYASDLLPEFEPYAPSFWIHGHTHHRHETFSHGFWVVSAPRGYGRQRSEGEEPYQPGILEI</sequence>
<comment type="caution">
    <text evidence="2">The sequence shown here is derived from an EMBL/GenBank/DDBJ whole genome shotgun (WGS) entry which is preliminary data.</text>
</comment>
<name>A0A0D6PI89_9PROT</name>
<organism evidence="2 3">
    <name type="scientific">Acidocella aminolytica 101 = DSM 11237</name>
    <dbReference type="NCBI Taxonomy" id="1120923"/>
    <lineage>
        <taxon>Bacteria</taxon>
        <taxon>Pseudomonadati</taxon>
        <taxon>Pseudomonadota</taxon>
        <taxon>Alphaproteobacteria</taxon>
        <taxon>Acetobacterales</taxon>
        <taxon>Acidocellaceae</taxon>
        <taxon>Acidocella</taxon>
    </lineage>
</organism>
<dbReference type="InterPro" id="IPR004843">
    <property type="entry name" value="Calcineurin-like_PHP"/>
</dbReference>
<dbReference type="OrthoDB" id="9773856at2"/>
<reference evidence="2 3" key="1">
    <citation type="submission" date="2012-11" db="EMBL/GenBank/DDBJ databases">
        <title>Whole genome sequence of Acidocella aminolytica 101 = DSM 11237.</title>
        <authorList>
            <person name="Azuma Y."/>
            <person name="Higashiura N."/>
            <person name="Hirakawa H."/>
            <person name="Matsushita K."/>
        </authorList>
    </citation>
    <scope>NUCLEOTIDE SEQUENCE [LARGE SCALE GENOMIC DNA]</scope>
    <source>
        <strain evidence="3">101 / DSM 11237</strain>
    </source>
</reference>
<dbReference type="GO" id="GO:0016787">
    <property type="term" value="F:hydrolase activity"/>
    <property type="evidence" value="ECO:0007669"/>
    <property type="project" value="InterPro"/>
</dbReference>
<dbReference type="PANTHER" id="PTHR37844">
    <property type="entry name" value="SER/THR PROTEIN PHOSPHATASE SUPERFAMILY (AFU_ORTHOLOGUE AFUA_1G14840)"/>
    <property type="match status" value="1"/>
</dbReference>